<dbReference type="NCBIfam" id="NF045837">
    <property type="entry name" value="Mplas_Cys_pep"/>
    <property type="match status" value="1"/>
</dbReference>
<reference evidence="1 2" key="1">
    <citation type="journal article" date="2014" name="Genome Biol. Evol.">
        <title>Molecular evolution of the substrate utilization strategies and putative virulence factors in mosquito-associated Spiroplasma species.</title>
        <authorList>
            <person name="Chang T.H."/>
            <person name="Lo W.S."/>
            <person name="Ku C."/>
            <person name="Chen L.L."/>
            <person name="Kuo C.H."/>
        </authorList>
    </citation>
    <scope>NUCLEOTIDE SEQUENCE [LARGE SCALE GENOMIC DNA]</scope>
    <source>
        <strain evidence="1">Ar-1343</strain>
    </source>
</reference>
<protein>
    <recommendedName>
        <fullName evidence="3">Peptidase C39-like domain-containing protein</fullName>
    </recommendedName>
</protein>
<dbReference type="PATRIC" id="fig|1276257.3.peg.392"/>
<dbReference type="KEGG" id="ssab:SSABA_v1c03840"/>
<dbReference type="HOGENOM" id="CLU_089985_0_0_14"/>
<dbReference type="InterPro" id="IPR054779">
    <property type="entry name" value="Cys_pept_put_mycoplasmatota"/>
</dbReference>
<keyword evidence="2" id="KW-1185">Reference proteome</keyword>
<dbReference type="AlphaFoldDB" id="W6A9I4"/>
<evidence type="ECO:0000313" key="2">
    <source>
        <dbReference type="Proteomes" id="UP000019265"/>
    </source>
</evidence>
<dbReference type="EMBL" id="CP006934">
    <property type="protein sequence ID" value="AHI53793.1"/>
    <property type="molecule type" value="Genomic_DNA"/>
</dbReference>
<dbReference type="Proteomes" id="UP000019265">
    <property type="component" value="Chromosome"/>
</dbReference>
<proteinExistence type="predicted"/>
<name>W6A9I4_9MOLU</name>
<dbReference type="OrthoDB" id="395574at2"/>
<organism evidence="1 2">
    <name type="scientific">Spiroplasma sabaudiense Ar-1343</name>
    <dbReference type="NCBI Taxonomy" id="1276257"/>
    <lineage>
        <taxon>Bacteria</taxon>
        <taxon>Bacillati</taxon>
        <taxon>Mycoplasmatota</taxon>
        <taxon>Mollicutes</taxon>
        <taxon>Entomoplasmatales</taxon>
        <taxon>Spiroplasmataceae</taxon>
        <taxon>Spiroplasma</taxon>
    </lineage>
</organism>
<evidence type="ECO:0000313" key="1">
    <source>
        <dbReference type="EMBL" id="AHI53793.1"/>
    </source>
</evidence>
<sequence>MCEYISLSTIMTYLELFKSPSVFTQKSFNDYFDYSGSDYSEEIIAPYHKYFQNSKPEKSLPVKLWELNNKKTDLLGGGSVHNAFRKWNKHLNLPWKIDDEYSAAWWHTSSPEEWLIKYDVPVMVSWVKNQHNIVIYGYDKPTKRYLVHYGWGYQQSRIINKADIWRLSSMGFWNAFYPTPNVVKGELKPLFKYNGQKYNWTQLENMGFSADDIKEM</sequence>
<evidence type="ECO:0008006" key="3">
    <source>
        <dbReference type="Google" id="ProtNLM"/>
    </source>
</evidence>
<gene>
    <name evidence="1" type="ORF">SSABA_v1c03840</name>
</gene>
<accession>W6A9I4</accession>
<dbReference type="STRING" id="1276257.SSABA_v1c03840"/>